<dbReference type="InterPro" id="IPR018197">
    <property type="entry name" value="Glycerate_kinase_RE-like"/>
</dbReference>
<dbReference type="InterPro" id="IPR004381">
    <property type="entry name" value="Glycerate_kinase"/>
</dbReference>
<evidence type="ECO:0000256" key="1">
    <source>
        <dbReference type="ARBA" id="ARBA00006284"/>
    </source>
</evidence>
<reference evidence="6" key="1">
    <citation type="submission" date="2019-09" db="EMBL/GenBank/DDBJ databases">
        <title>Mumia zhuanghuii sp. nov. isolated from the intestinal contents of plateau pika (Ochotona curzoniae) in the Qinghai-Tibet plateau of China.</title>
        <authorList>
            <person name="Tian Z."/>
        </authorList>
    </citation>
    <scope>NUCLEOTIDE SEQUENCE [LARGE SCALE GENOMIC DNA]</scope>
    <source>
        <strain evidence="6">JCM 30598</strain>
    </source>
</reference>
<accession>A0A5J5IWM3</accession>
<proteinExistence type="inferred from homology"/>
<evidence type="ECO:0000313" key="5">
    <source>
        <dbReference type="EMBL" id="KAA9105871.1"/>
    </source>
</evidence>
<dbReference type="PANTHER" id="PTHR21599">
    <property type="entry name" value="GLYCERATE KINASE"/>
    <property type="match status" value="1"/>
</dbReference>
<comment type="caution">
    <text evidence="5">The sequence shown here is derived from an EMBL/GenBank/DDBJ whole genome shotgun (WGS) entry which is preliminary data.</text>
</comment>
<dbReference type="InterPro" id="IPR018193">
    <property type="entry name" value="Glyc_kinase_flavodox-like_fold"/>
</dbReference>
<dbReference type="SUPFAM" id="SSF110738">
    <property type="entry name" value="Glycerate kinase I"/>
    <property type="match status" value="1"/>
</dbReference>
<dbReference type="EMBL" id="VYSA01000004">
    <property type="protein sequence ID" value="KAA9105871.1"/>
    <property type="molecule type" value="Genomic_DNA"/>
</dbReference>
<dbReference type="GO" id="GO:0008887">
    <property type="term" value="F:glycerate kinase activity"/>
    <property type="evidence" value="ECO:0007669"/>
    <property type="project" value="UniProtKB-UniRule"/>
</dbReference>
<evidence type="ECO:0000313" key="6">
    <source>
        <dbReference type="Proteomes" id="UP000325827"/>
    </source>
</evidence>
<dbReference type="AlphaFoldDB" id="A0A5J5IWM3"/>
<keyword evidence="6" id="KW-1185">Reference proteome</keyword>
<gene>
    <name evidence="5" type="ORF">F6B43_16010</name>
</gene>
<name>A0A5J5IWM3_9MICO</name>
<dbReference type="NCBIfam" id="TIGR00045">
    <property type="entry name" value="glycerate kinase"/>
    <property type="match status" value="1"/>
</dbReference>
<dbReference type="PANTHER" id="PTHR21599:SF0">
    <property type="entry name" value="GLYCERATE KINASE"/>
    <property type="match status" value="1"/>
</dbReference>
<dbReference type="OrthoDB" id="9774290at2"/>
<dbReference type="PIRSF" id="PIRSF006078">
    <property type="entry name" value="GlxK"/>
    <property type="match status" value="1"/>
</dbReference>
<dbReference type="Gene3D" id="3.40.50.10350">
    <property type="entry name" value="Glycerate kinase, domain 1"/>
    <property type="match status" value="1"/>
</dbReference>
<protein>
    <submittedName>
        <fullName evidence="5">Glycerate kinase</fullName>
    </submittedName>
</protein>
<sequence length="374" mass="38307">MPPERRRPARVVIAPDSFKGSITARAAARAIAAGWLTVCPEDTVIPAPMADGGEGTLAAFESHSKGATRMPIRVSGPHGKKVNAHWLLLRDGTGVVELANTSGIELVPSIDDLLPLEANTVGFGEAIRDALRAGVNKLVLAIGGSASTDGGAGLLWSLGARLKDQDDQELPPTPRGLQHVARIDRATLAAPPRGGVTVLTDVSAPLLGPTGAATVFGPQKGASQSDIVLIERALKNWAGLLDADPSRAGAGAAGGTGFALAAWGGQLVPGAREVAKLIDLDHTVSGADLVVTGEGRFDGQSAHGKAPTVTSDIARARHIPTALIAGRIDVDTSEYDWALSLTDIAGSPNSALSRPATALNRAGALLATSYYTGR</sequence>
<dbReference type="Proteomes" id="UP000325827">
    <property type="component" value="Unassembled WGS sequence"/>
</dbReference>
<dbReference type="RefSeq" id="WP_150450013.1">
    <property type="nucleotide sequence ID" value="NZ_VYSA01000004.1"/>
</dbReference>
<evidence type="ECO:0000256" key="2">
    <source>
        <dbReference type="ARBA" id="ARBA00022679"/>
    </source>
</evidence>
<organism evidence="5 6">
    <name type="scientific">Microbacterium rhizomatis</name>
    <dbReference type="NCBI Taxonomy" id="1631477"/>
    <lineage>
        <taxon>Bacteria</taxon>
        <taxon>Bacillati</taxon>
        <taxon>Actinomycetota</taxon>
        <taxon>Actinomycetes</taxon>
        <taxon>Micrococcales</taxon>
        <taxon>Microbacteriaceae</taxon>
        <taxon>Microbacterium</taxon>
    </lineage>
</organism>
<comment type="similarity">
    <text evidence="1 4">Belongs to the glycerate kinase type-1 family.</text>
</comment>
<dbReference type="InterPro" id="IPR036129">
    <property type="entry name" value="Glycerate_kinase_sf"/>
</dbReference>
<dbReference type="Pfam" id="PF02595">
    <property type="entry name" value="Gly_kinase"/>
    <property type="match status" value="1"/>
</dbReference>
<evidence type="ECO:0000256" key="3">
    <source>
        <dbReference type="ARBA" id="ARBA00022777"/>
    </source>
</evidence>
<evidence type="ECO:0000256" key="4">
    <source>
        <dbReference type="PIRNR" id="PIRNR006078"/>
    </source>
</evidence>
<dbReference type="GO" id="GO:0031388">
    <property type="term" value="P:organic acid phosphorylation"/>
    <property type="evidence" value="ECO:0007669"/>
    <property type="project" value="UniProtKB-UniRule"/>
</dbReference>
<dbReference type="Gene3D" id="3.90.1510.10">
    <property type="entry name" value="Glycerate kinase, domain 2"/>
    <property type="match status" value="1"/>
</dbReference>
<keyword evidence="3 4" id="KW-0418">Kinase</keyword>
<keyword evidence="2 4" id="KW-0808">Transferase</keyword>